<evidence type="ECO:0000256" key="2">
    <source>
        <dbReference type="RuleBase" id="RU363072"/>
    </source>
</evidence>
<sequence length="533" mass="57621">MSKLWGYSFWSKVAMILPLTSAIASIIHTNTAIAQLSEDIISTDDLVEVQGQVTSVSQLSDVQPTDWAFQALQSLVERYGCIAGYPDGTYRGNRAMTRYEFAAGLNACLERINELIAASVVDRVTREDLAVLQRLQEEFAAELATLGGRIFALEARTAELEANQFSTTTIFGGEAIFGFAGAVGGDPPGTGDNHQATLHYLLRLGTVSSFSGLDRLRIGFVSGNFENRGLAGTVEDPGLGDMALLSYQTDSNNQLFLDYLEYRFPAFNNRVVFTVRPVGFSLSNVLTANSPFFDSGRGAISRFGEGSPLFKMGALDGGAGFDWLVSDKVRLQVAYGARSSSDATLGISHSDHSALGVQLLLKPSANTLAGLTYINAYSANGRLDTLTGSLSADTSGLLNEPMNFNAVGGSFQWRIKSNITLAAFGGVTFGESTTSNAYANTTTYSLSLGWSEPFGRNGDLFAFIFGQPPKLVAGRNLPLGEDRDTSLHFETFYRFRVSDYIWVTPGVFMVTNPEHNANNDTVVIGVLRTTFLF</sequence>
<name>A0A5M3TC98_LIMPL</name>
<protein>
    <recommendedName>
        <fullName evidence="3">SLH domain-containing protein</fullName>
    </recommendedName>
</protein>
<evidence type="ECO:0000256" key="1">
    <source>
        <dbReference type="ARBA" id="ARBA00008769"/>
    </source>
</evidence>
<comment type="similarity">
    <text evidence="1 2">Belongs to the OprB family.</text>
</comment>
<dbReference type="InterPro" id="IPR001119">
    <property type="entry name" value="SLH_dom"/>
</dbReference>
<feature type="signal peptide" evidence="2">
    <location>
        <begin position="1"/>
        <end position="34"/>
    </location>
</feature>
<dbReference type="PANTHER" id="PTHR43308">
    <property type="entry name" value="OUTER MEMBRANE PROTEIN ALPHA-RELATED"/>
    <property type="match status" value="1"/>
</dbReference>
<dbReference type="EMBL" id="BIMW01000136">
    <property type="protein sequence ID" value="GCE95528.1"/>
    <property type="molecule type" value="Genomic_DNA"/>
</dbReference>
<organism evidence="4 5">
    <name type="scientific">Limnospira platensis NIES-46</name>
    <dbReference type="NCBI Taxonomy" id="1236695"/>
    <lineage>
        <taxon>Bacteria</taxon>
        <taxon>Bacillati</taxon>
        <taxon>Cyanobacteriota</taxon>
        <taxon>Cyanophyceae</taxon>
        <taxon>Oscillatoriophycideae</taxon>
        <taxon>Oscillatoriales</taxon>
        <taxon>Sirenicapillariaceae</taxon>
        <taxon>Limnospira</taxon>
    </lineage>
</organism>
<dbReference type="InterPro" id="IPR047684">
    <property type="entry name" value="Por_som-like"/>
</dbReference>
<reference evidence="4 5" key="1">
    <citation type="journal article" date="2019" name="J Genomics">
        <title>The Draft Genome of a Hydrogen-producing Cyanobacterium, Arthrospira platensis NIES-46.</title>
        <authorList>
            <person name="Suzuki S."/>
            <person name="Yamaguchi H."/>
            <person name="Kawachi M."/>
        </authorList>
    </citation>
    <scope>NUCLEOTIDE SEQUENCE [LARGE SCALE GENOMIC DNA]</scope>
    <source>
        <strain evidence="4 5">NIES-46</strain>
    </source>
</reference>
<dbReference type="InterPro" id="IPR038673">
    <property type="entry name" value="OprB_sf"/>
</dbReference>
<feature type="domain" description="SLH" evidence="3">
    <location>
        <begin position="55"/>
        <end position="119"/>
    </location>
</feature>
<comment type="caution">
    <text evidence="4">The sequence shown here is derived from an EMBL/GenBank/DDBJ whole genome shotgun (WGS) entry which is preliminary data.</text>
</comment>
<dbReference type="PANTHER" id="PTHR43308:SF1">
    <property type="entry name" value="OUTER MEMBRANE PROTEIN ALPHA"/>
    <property type="match status" value="1"/>
</dbReference>
<dbReference type="Pfam" id="PF00395">
    <property type="entry name" value="SLH"/>
    <property type="match status" value="1"/>
</dbReference>
<dbReference type="Pfam" id="PF04966">
    <property type="entry name" value="OprB"/>
    <property type="match status" value="1"/>
</dbReference>
<dbReference type="GeneID" id="301684376"/>
<evidence type="ECO:0000313" key="5">
    <source>
        <dbReference type="Proteomes" id="UP000326169"/>
    </source>
</evidence>
<dbReference type="InterPro" id="IPR007049">
    <property type="entry name" value="Carb-sel_porin_OprB"/>
</dbReference>
<dbReference type="PROSITE" id="PS51272">
    <property type="entry name" value="SLH"/>
    <property type="match status" value="1"/>
</dbReference>
<proteinExistence type="inferred from homology"/>
<feature type="chain" id="PRO_5045002958" description="SLH domain-containing protein" evidence="2">
    <location>
        <begin position="35"/>
        <end position="533"/>
    </location>
</feature>
<keyword evidence="2" id="KW-0732">Signal</keyword>
<dbReference type="Gene3D" id="2.40.160.180">
    <property type="entry name" value="Carbohydrate-selective porin OprB"/>
    <property type="match status" value="1"/>
</dbReference>
<gene>
    <name evidence="4" type="ORF">NIES46_35940</name>
</gene>
<evidence type="ECO:0000259" key="3">
    <source>
        <dbReference type="PROSITE" id="PS51272"/>
    </source>
</evidence>
<dbReference type="RefSeq" id="WP_006616649.1">
    <property type="nucleotide sequence ID" value="NZ_BIMW01000136.1"/>
</dbReference>
<dbReference type="NCBIfam" id="NF033921">
    <property type="entry name" value="por_somb"/>
    <property type="match status" value="1"/>
</dbReference>
<keyword evidence="5" id="KW-1185">Reference proteome</keyword>
<evidence type="ECO:0000313" key="4">
    <source>
        <dbReference type="EMBL" id="GCE95528.1"/>
    </source>
</evidence>
<dbReference type="InterPro" id="IPR051465">
    <property type="entry name" value="Cell_Envelope_Struct_Comp"/>
</dbReference>
<dbReference type="Proteomes" id="UP000326169">
    <property type="component" value="Unassembled WGS sequence"/>
</dbReference>
<accession>A0A5M3TC98</accession>